<name>A0A7C4AIV5_9BACT</name>
<dbReference type="SUPFAM" id="SSF88713">
    <property type="entry name" value="Glycoside hydrolase/deacetylase"/>
    <property type="match status" value="1"/>
</dbReference>
<dbReference type="GO" id="GO:0005975">
    <property type="term" value="P:carbohydrate metabolic process"/>
    <property type="evidence" value="ECO:0007669"/>
    <property type="project" value="InterPro"/>
</dbReference>
<dbReference type="InterPro" id="IPR011330">
    <property type="entry name" value="Glyco_hydro/deAcase_b/a-brl"/>
</dbReference>
<dbReference type="GO" id="GO:0016787">
    <property type="term" value="F:hydrolase activity"/>
    <property type="evidence" value="ECO:0007669"/>
    <property type="project" value="UniProtKB-KW"/>
</dbReference>
<dbReference type="PANTHER" id="PTHR36306">
    <property type="entry name" value="ALPHA-AMYLASE-RELATED-RELATED"/>
    <property type="match status" value="1"/>
</dbReference>
<accession>A0A7C4AIV5</accession>
<dbReference type="InterPro" id="IPR052046">
    <property type="entry name" value="GH57_Enzymes"/>
</dbReference>
<dbReference type="InterPro" id="IPR027291">
    <property type="entry name" value="Glyco_hydro_38_N_sf"/>
</dbReference>
<dbReference type="CDD" id="cd10796">
    <property type="entry name" value="GH57N_APU"/>
    <property type="match status" value="1"/>
</dbReference>
<organism evidence="5">
    <name type="scientific">Thermodesulfovibrio aggregans</name>
    <dbReference type="NCBI Taxonomy" id="86166"/>
    <lineage>
        <taxon>Bacteria</taxon>
        <taxon>Pseudomonadati</taxon>
        <taxon>Nitrospirota</taxon>
        <taxon>Thermodesulfovibrionia</taxon>
        <taxon>Thermodesulfovibrionales</taxon>
        <taxon>Thermodesulfovibrionaceae</taxon>
        <taxon>Thermodesulfovibrio</taxon>
    </lineage>
</organism>
<proteinExistence type="inferred from homology"/>
<evidence type="ECO:0000256" key="1">
    <source>
        <dbReference type="ARBA" id="ARBA00006821"/>
    </source>
</evidence>
<reference evidence="5" key="1">
    <citation type="journal article" date="2020" name="mSystems">
        <title>Genome- and Community-Level Interaction Insights into Carbon Utilization and Element Cycling Functions of Hydrothermarchaeota in Hydrothermal Sediment.</title>
        <authorList>
            <person name="Zhou Z."/>
            <person name="Liu Y."/>
            <person name="Xu W."/>
            <person name="Pan J."/>
            <person name="Luo Z.H."/>
            <person name="Li M."/>
        </authorList>
    </citation>
    <scope>NUCLEOTIDE SEQUENCE [LARGE SCALE GENOMIC DNA]</scope>
    <source>
        <strain evidence="5">SpSt-788</strain>
    </source>
</reference>
<evidence type="ECO:0000256" key="2">
    <source>
        <dbReference type="ARBA" id="ARBA00023277"/>
    </source>
</evidence>
<dbReference type="EMBL" id="DTHO01000017">
    <property type="protein sequence ID" value="HGG99178.1"/>
    <property type="molecule type" value="Genomic_DNA"/>
</dbReference>
<dbReference type="PANTHER" id="PTHR36306:SF1">
    <property type="entry name" value="ALPHA-AMYLASE-RELATED"/>
    <property type="match status" value="1"/>
</dbReference>
<keyword evidence="2 3" id="KW-0119">Carbohydrate metabolism</keyword>
<feature type="domain" description="Glycoside hydrolase family 57 N-terminal" evidence="4">
    <location>
        <begin position="6"/>
        <end position="412"/>
    </location>
</feature>
<sequence>MSINLAILWHMHQPYYFDPVKNKFMLPWVRLHATKDYLDMLIILKEFPDVKVNFNIVPSLLKQLVEYENGATDIFLEHTIVSAEELGEEQKVFILDNFFLANWRTMVESFPRYKELLEKRGKTCTDLKKRAKIFTVQELRDIQVLFNLAWIDPLHRQNDAFLRELTEKGSNFTEKEKMLLVKKQMEIIKKIIPAYKKMAESGQIELSISPFYHPIMPLVYDNYKAKECTPDISLPEYNFRAPEDVEAQINKAISYFEKIFKFKPAGMWPSEGAISEDVIRLIGKTGIKWIATDEEILSRSIQEKLRHYDNLIDPLKLYQVYEFEGVKIFFRDRILSDLIGFVYSAWQPEKAVRDLISRIKRAPSGSIVSIILDGENAWEYYENDGLEFLRTLYQSLQDERDIKTVTFSEYLAKKLDIKSLRRVFPGSWIGANFSIWIGHDEDNTSWDYLYKVRQDLILYQEANQEKDLTEAWEEIYICEGSDWNWWYGDEHYTETKDVFDEIYRHHLISVYLKTGREPPAFLYIPISKKMREIKPEVEPRGFIYPKIDGIVTGYFEWLEAGKFNLERMGGSMHKSEGLFSYLYYGFNRESLFLRIDPYRPLKEIEDLKLHIQILEPKRIKIVIENLKVSVAEVFVEEGMWYKKDEIETVAFNEIFEIEIPFEKIQIKQEQDIHLFIEIFKNSCLIERAPVTGFIKIHIPPADFEKLMWF</sequence>
<protein>
    <submittedName>
        <fullName evidence="5">Glycoside hydrolase</fullName>
    </submittedName>
</protein>
<gene>
    <name evidence="5" type="ORF">ENV75_01825</name>
</gene>
<keyword evidence="5" id="KW-0378">Hydrolase</keyword>
<dbReference type="Gene3D" id="3.20.110.10">
    <property type="entry name" value="Glycoside hydrolase 38, N terminal domain"/>
    <property type="match status" value="3"/>
</dbReference>
<dbReference type="InterPro" id="IPR004300">
    <property type="entry name" value="Glyco_hydro_57_N"/>
</dbReference>
<evidence type="ECO:0000259" key="4">
    <source>
        <dbReference type="Pfam" id="PF03065"/>
    </source>
</evidence>
<evidence type="ECO:0000256" key="3">
    <source>
        <dbReference type="RuleBase" id="RU361196"/>
    </source>
</evidence>
<comment type="caution">
    <text evidence="5">The sequence shown here is derived from an EMBL/GenBank/DDBJ whole genome shotgun (WGS) entry which is preliminary data.</text>
</comment>
<dbReference type="AlphaFoldDB" id="A0A7C4AIV5"/>
<dbReference type="Pfam" id="PF03065">
    <property type="entry name" value="Glyco_hydro_57"/>
    <property type="match status" value="1"/>
</dbReference>
<comment type="similarity">
    <text evidence="1 3">Belongs to the glycosyl hydrolase 57 family.</text>
</comment>
<evidence type="ECO:0000313" key="5">
    <source>
        <dbReference type="EMBL" id="HGG99178.1"/>
    </source>
</evidence>